<feature type="repeat" description="TPR" evidence="3">
    <location>
        <begin position="662"/>
        <end position="695"/>
    </location>
</feature>
<keyword evidence="1" id="KW-0677">Repeat</keyword>
<keyword evidence="2 3" id="KW-0802">TPR repeat</keyword>
<dbReference type="SMART" id="SM00028">
    <property type="entry name" value="TPR"/>
    <property type="match status" value="13"/>
</dbReference>
<dbReference type="Pfam" id="PF13432">
    <property type="entry name" value="TPR_16"/>
    <property type="match status" value="4"/>
</dbReference>
<dbReference type="Gene3D" id="2.60.40.3140">
    <property type="match status" value="1"/>
</dbReference>
<dbReference type="SUPFAM" id="SSF48452">
    <property type="entry name" value="TPR-like"/>
    <property type="match status" value="2"/>
</dbReference>
<feature type="repeat" description="TPR" evidence="3">
    <location>
        <begin position="730"/>
        <end position="763"/>
    </location>
</feature>
<dbReference type="Gene3D" id="1.25.40.10">
    <property type="entry name" value="Tetratricopeptide repeat domain"/>
    <property type="match status" value="4"/>
</dbReference>
<evidence type="ECO:0000256" key="1">
    <source>
        <dbReference type="ARBA" id="ARBA00022737"/>
    </source>
</evidence>
<dbReference type="PROSITE" id="PS50293">
    <property type="entry name" value="TPR_REGION"/>
    <property type="match status" value="1"/>
</dbReference>
<dbReference type="InterPro" id="IPR024618">
    <property type="entry name" value="DUF3857"/>
</dbReference>
<dbReference type="InterPro" id="IPR019734">
    <property type="entry name" value="TPR_rpt"/>
</dbReference>
<dbReference type="InterPro" id="IPR050498">
    <property type="entry name" value="Ycf3"/>
</dbReference>
<accession>A0ABT9EP81</accession>
<dbReference type="Pfam" id="PF13414">
    <property type="entry name" value="TPR_11"/>
    <property type="match status" value="1"/>
</dbReference>
<evidence type="ECO:0000259" key="5">
    <source>
        <dbReference type="Pfam" id="PF12969"/>
    </source>
</evidence>
<feature type="repeat" description="TPR" evidence="3">
    <location>
        <begin position="870"/>
        <end position="903"/>
    </location>
</feature>
<protein>
    <submittedName>
        <fullName evidence="6">Tetratricopeptide repeat protein</fullName>
    </submittedName>
</protein>
<dbReference type="EMBL" id="JAUUDS010000014">
    <property type="protein sequence ID" value="MDP1028774.1"/>
    <property type="molecule type" value="Genomic_DNA"/>
</dbReference>
<feature type="repeat" description="TPR" evidence="3">
    <location>
        <begin position="972"/>
        <end position="1005"/>
    </location>
</feature>
<dbReference type="SUPFAM" id="SSF54001">
    <property type="entry name" value="Cysteine proteinases"/>
    <property type="match status" value="1"/>
</dbReference>
<evidence type="ECO:0000256" key="3">
    <source>
        <dbReference type="PROSITE-ProRule" id="PRU00339"/>
    </source>
</evidence>
<evidence type="ECO:0000256" key="4">
    <source>
        <dbReference type="SAM" id="SignalP"/>
    </source>
</evidence>
<dbReference type="PANTHER" id="PTHR44858:SF1">
    <property type="entry name" value="UDP-N-ACETYLGLUCOSAMINE--PEPTIDE N-ACETYLGLUCOSAMINYLTRANSFERASE SPINDLY-RELATED"/>
    <property type="match status" value="1"/>
</dbReference>
<dbReference type="PROSITE" id="PS50005">
    <property type="entry name" value="TPR"/>
    <property type="match status" value="6"/>
</dbReference>
<dbReference type="InterPro" id="IPR011990">
    <property type="entry name" value="TPR-like_helical_dom_sf"/>
</dbReference>
<sequence>MKLFLVALVVTSALTSVAYAADKPAIGPAPAWVKPVVPLPPPAKPDEAPVRILLSDQQIALEPGRQTIYSETLLKIQTPQGLAAGNISLPWRPDTDVLTVHKLLIRRGDQTIDVLRSGQTFTVLRREQNLESATLDGVLTANIQPEGLQVGDTLELAASVSSSDPTLKGHVEQIAGSWNDFPIGRAHLRMQWPTSLPVRLRQTASLPALKPVKTGDTAAVELSLDNLEPLVPPKGAPLRYRTGRLVEVTDYASWTDLGALMAPLYEKAAQIPATGPLRSELDRIQSLSADPEVRAAAALALVQDRVRYVALAMGAGGYVPADAETTWSRRYGDCKGKTALLLALLHAMGIAAEPVAVSTTYGDGLDARLPMVELFNHVLIRASIAGQTYWLDGTRTGDTGLDRLTTPNVGWGLPLVKKDAALVRMVPEPLAIPTQDTSIRIDASAGISAPAPTRIVMILRGDDAIGMSAVLANLAGEARDRALRDYWKDQYDFIDVKTTSSVFDPKTGEQRLTMEGVAKMDWSSGSYQTDGTSVGYRADFNRDPGPDRDAPFAIPYPTFARTTETIILPKGRGDFKLGTGLEVDQTTAGVQYRRHAGIKDDVFTIEKTERSVAPEFPAKDAPAAQAALRTLAERTANLRKPLGYERSEAEVAAARASTPSNAFEYGSRASLFVDQGMRKEALADYSKAIELDPTSFWALSNRGITRIQEGDLAGARADLDKAESLDPTYVQIFIGRGMLADAEHRPKDAIDAYTKALQREPDNGYALVQRAAAYAALGDRDRAIADRTAKVNADMAANPDTAFPYLDRGNLMLDIGRFDDAIRDFDKALSFEPKNALALADRGMAQAWKGNLDAASNDLDAAFAIDPKNVVALRGRGLVAQRKGAWGDAVAAYTSALQLEPSSSFALGHRAEVARATGDNEAALRDAAAAIQQQPDWIDLYLLRANILRSQGKQDETLAEARAVTAANPGNNYAYVVAATIYSVLNRNTEAMGAYDKAIALKPEAYVYLNRSMRRPRTDIAGRRADLDAALKLEPGFTAAIAEEASLQADSGNLPEAISTYSSALAKTPDDLYMLMGRGIAYARAGDMVHAEADFQRARGKASEPFMFNNMCWAKATAGVALQSALADCDAALAKAPDMAGFLDSRGLVLLRLGRLDDAIADYDKALAKGPSLSSSLFGRAVAWARKGDPAKSESDAAAATKIDPGVRADFERYGIKL</sequence>
<reference evidence="6 7" key="1">
    <citation type="submission" date="2023-07" db="EMBL/GenBank/DDBJ databases">
        <authorList>
            <person name="Kim M.K."/>
        </authorList>
    </citation>
    <scope>NUCLEOTIDE SEQUENCE [LARGE SCALE GENOMIC DNA]</scope>
    <source>
        <strain evidence="6 7">KR1UV-12</strain>
    </source>
</reference>
<feature type="chain" id="PRO_5047021259" evidence="4">
    <location>
        <begin position="21"/>
        <end position="1218"/>
    </location>
</feature>
<name>A0ABT9EP81_9SPHN</name>
<feature type="domain" description="DUF3857" evidence="5">
    <location>
        <begin position="63"/>
        <end position="229"/>
    </location>
</feature>
<feature type="signal peptide" evidence="4">
    <location>
        <begin position="1"/>
        <end position="20"/>
    </location>
</feature>
<evidence type="ECO:0000313" key="7">
    <source>
        <dbReference type="Proteomes" id="UP001230685"/>
    </source>
</evidence>
<proteinExistence type="predicted"/>
<dbReference type="Pfam" id="PF12969">
    <property type="entry name" value="DUF3857"/>
    <property type="match status" value="1"/>
</dbReference>
<feature type="repeat" description="TPR" evidence="3">
    <location>
        <begin position="1140"/>
        <end position="1173"/>
    </location>
</feature>
<organism evidence="6 7">
    <name type="scientific">Sphingomonas aurea</name>
    <dbReference type="NCBI Taxonomy" id="3063994"/>
    <lineage>
        <taxon>Bacteria</taxon>
        <taxon>Pseudomonadati</taxon>
        <taxon>Pseudomonadota</taxon>
        <taxon>Alphaproteobacteria</taxon>
        <taxon>Sphingomonadales</taxon>
        <taxon>Sphingomonadaceae</taxon>
        <taxon>Sphingomonas</taxon>
    </lineage>
</organism>
<evidence type="ECO:0000256" key="2">
    <source>
        <dbReference type="ARBA" id="ARBA00022803"/>
    </source>
</evidence>
<dbReference type="RefSeq" id="WP_305174481.1">
    <property type="nucleotide sequence ID" value="NZ_JAUUDS010000014.1"/>
</dbReference>
<comment type="caution">
    <text evidence="6">The sequence shown here is derived from an EMBL/GenBank/DDBJ whole genome shotgun (WGS) entry which is preliminary data.</text>
</comment>
<dbReference type="InterPro" id="IPR038765">
    <property type="entry name" value="Papain-like_cys_pep_sf"/>
</dbReference>
<gene>
    <name evidence="6" type="ORF">Q5H91_16245</name>
</gene>
<dbReference type="Proteomes" id="UP001230685">
    <property type="component" value="Unassembled WGS sequence"/>
</dbReference>
<keyword evidence="7" id="KW-1185">Reference proteome</keyword>
<keyword evidence="4" id="KW-0732">Signal</keyword>
<feature type="repeat" description="TPR" evidence="3">
    <location>
        <begin position="802"/>
        <end position="835"/>
    </location>
</feature>
<evidence type="ECO:0000313" key="6">
    <source>
        <dbReference type="EMBL" id="MDP1028774.1"/>
    </source>
</evidence>
<dbReference type="PANTHER" id="PTHR44858">
    <property type="entry name" value="TETRATRICOPEPTIDE REPEAT PROTEIN 6"/>
    <property type="match status" value="1"/>
</dbReference>
<dbReference type="Gene3D" id="3.10.620.30">
    <property type="match status" value="1"/>
</dbReference>